<organism evidence="2">
    <name type="scientific">human gut metagenome</name>
    <dbReference type="NCBI Taxonomy" id="408170"/>
    <lineage>
        <taxon>unclassified sequences</taxon>
        <taxon>metagenomes</taxon>
        <taxon>organismal metagenomes</taxon>
    </lineage>
</organism>
<accession>W1XNT1</accession>
<proteinExistence type="predicted"/>
<dbReference type="EMBL" id="AZMM01014364">
    <property type="protein sequence ID" value="ETJ31130.1"/>
    <property type="molecule type" value="Genomic_DNA"/>
</dbReference>
<evidence type="ECO:0000256" key="1">
    <source>
        <dbReference type="SAM" id="MobiDB-lite"/>
    </source>
</evidence>
<feature type="compositionally biased region" description="Pro residues" evidence="1">
    <location>
        <begin position="51"/>
        <end position="64"/>
    </location>
</feature>
<protein>
    <submittedName>
        <fullName evidence="2">Uncharacterized protein</fullName>
    </submittedName>
</protein>
<name>W1XNT1_9ZZZZ</name>
<feature type="non-terminal residue" evidence="2">
    <location>
        <position position="64"/>
    </location>
</feature>
<comment type="caution">
    <text evidence="2">The sequence shown here is derived from an EMBL/GenBank/DDBJ whole genome shotgun (WGS) entry which is preliminary data.</text>
</comment>
<dbReference type="AlphaFoldDB" id="W1XNT1"/>
<feature type="region of interest" description="Disordered" evidence="1">
    <location>
        <begin position="35"/>
        <end position="64"/>
    </location>
</feature>
<reference evidence="2" key="1">
    <citation type="submission" date="2013-12" db="EMBL/GenBank/DDBJ databases">
        <title>A Varibaculum cambriense genome reconstructed from a premature infant gut community with otherwise low bacterial novelty that shifts toward anaerobic metabolism during the third week of life.</title>
        <authorList>
            <person name="Brown C.T."/>
            <person name="Sharon I."/>
            <person name="Thomas B.C."/>
            <person name="Castelle C.J."/>
            <person name="Morowitz M.J."/>
            <person name="Banfield J.F."/>
        </authorList>
    </citation>
    <scope>NUCLEOTIDE SEQUENCE</scope>
</reference>
<gene>
    <name evidence="2" type="ORF">Q604_UNBC14364G0002</name>
</gene>
<sequence>MKRGAIIETPHSNSEFVLAYLAVRLMPSALLEPSQLQLPPQPEDFLEPDLELPPPQPQPPLPDI</sequence>
<evidence type="ECO:0000313" key="2">
    <source>
        <dbReference type="EMBL" id="ETJ31130.1"/>
    </source>
</evidence>